<dbReference type="InterPro" id="IPR011662">
    <property type="entry name" value="Secretin/TonB_short_N"/>
</dbReference>
<organism evidence="5 6">
    <name type="scientific">Aliidongia dinghuensis</name>
    <dbReference type="NCBI Taxonomy" id="1867774"/>
    <lineage>
        <taxon>Bacteria</taxon>
        <taxon>Pseudomonadati</taxon>
        <taxon>Pseudomonadota</taxon>
        <taxon>Alphaproteobacteria</taxon>
        <taxon>Rhodospirillales</taxon>
        <taxon>Dongiaceae</taxon>
        <taxon>Aliidongia</taxon>
    </lineage>
</organism>
<dbReference type="AlphaFoldDB" id="A0A8J3E6G0"/>
<dbReference type="Gene3D" id="3.55.50.30">
    <property type="match status" value="1"/>
</dbReference>
<evidence type="ECO:0000256" key="2">
    <source>
        <dbReference type="ARBA" id="ARBA00023136"/>
    </source>
</evidence>
<dbReference type="EMBL" id="BMJQ01000020">
    <property type="protein sequence ID" value="GGF44228.1"/>
    <property type="molecule type" value="Genomic_DNA"/>
</dbReference>
<evidence type="ECO:0000259" key="4">
    <source>
        <dbReference type="SMART" id="SM00965"/>
    </source>
</evidence>
<feature type="domain" description="Secretin/TonB short N-terminal" evidence="4">
    <location>
        <begin position="14"/>
        <end position="65"/>
    </location>
</feature>
<proteinExistence type="predicted"/>
<keyword evidence="1" id="KW-0813">Transport</keyword>
<evidence type="ECO:0000256" key="3">
    <source>
        <dbReference type="ARBA" id="ARBA00023237"/>
    </source>
</evidence>
<evidence type="ECO:0000313" key="5">
    <source>
        <dbReference type="EMBL" id="GGF44228.1"/>
    </source>
</evidence>
<name>A0A8J3E6G0_9PROT</name>
<reference evidence="5" key="2">
    <citation type="submission" date="2020-09" db="EMBL/GenBank/DDBJ databases">
        <authorList>
            <person name="Sun Q."/>
            <person name="Zhou Y."/>
        </authorList>
    </citation>
    <scope>NUCLEOTIDE SEQUENCE</scope>
    <source>
        <strain evidence="5">CGMCC 1.15725</strain>
    </source>
</reference>
<protein>
    <recommendedName>
        <fullName evidence="4">Secretin/TonB short N-terminal domain-containing protein</fullName>
    </recommendedName>
</protein>
<keyword evidence="6" id="KW-1185">Reference proteome</keyword>
<evidence type="ECO:0000313" key="6">
    <source>
        <dbReference type="Proteomes" id="UP000646365"/>
    </source>
</evidence>
<keyword evidence="2" id="KW-0472">Membrane</keyword>
<dbReference type="GO" id="GO:0019867">
    <property type="term" value="C:outer membrane"/>
    <property type="evidence" value="ECO:0007669"/>
    <property type="project" value="InterPro"/>
</dbReference>
<accession>A0A8J3E6G0</accession>
<keyword evidence="3" id="KW-0998">Cell outer membrane</keyword>
<dbReference type="Proteomes" id="UP000646365">
    <property type="component" value="Unassembled WGS sequence"/>
</dbReference>
<comment type="caution">
    <text evidence="5">The sequence shown here is derived from an EMBL/GenBank/DDBJ whole genome shotgun (WGS) entry which is preliminary data.</text>
</comment>
<dbReference type="SUPFAM" id="SSF74653">
    <property type="entry name" value="TolA/TonB C-terminal domain"/>
    <property type="match status" value="1"/>
</dbReference>
<sequence>MVSALESYSVVSGWQVVYDASLATGRGSTAVAGIFTAGVALRMLLAGTGLKPEYMAADGVLLVPDPTAAPATPVKDAAVFSAYNGRVQAGLKQAFCAEPTIRAGAYRMALGFWIGAAGTVTRAEELAPTGRTDVDRAFDHAVRNLSLGSPPPPGFEQPVVVLVTPDLVRQCDTADAEPSPRGDR</sequence>
<reference evidence="5" key="1">
    <citation type="journal article" date="2014" name="Int. J. Syst. Evol. Microbiol.">
        <title>Complete genome sequence of Corynebacterium casei LMG S-19264T (=DSM 44701T), isolated from a smear-ripened cheese.</title>
        <authorList>
            <consortium name="US DOE Joint Genome Institute (JGI-PGF)"/>
            <person name="Walter F."/>
            <person name="Albersmeier A."/>
            <person name="Kalinowski J."/>
            <person name="Ruckert C."/>
        </authorList>
    </citation>
    <scope>NUCLEOTIDE SEQUENCE</scope>
    <source>
        <strain evidence="5">CGMCC 1.15725</strain>
    </source>
</reference>
<dbReference type="SMART" id="SM00965">
    <property type="entry name" value="STN"/>
    <property type="match status" value="1"/>
</dbReference>
<gene>
    <name evidence="5" type="ORF">GCM10011611_58310</name>
</gene>
<evidence type="ECO:0000256" key="1">
    <source>
        <dbReference type="ARBA" id="ARBA00022448"/>
    </source>
</evidence>